<sequence length="93" mass="10245">MAPVDRPTPPDDLEPELRAVLEALAGCDPETIRTVADHVDALASWAETRSTDDGAPEGVPEDATVSTLEVDGERYRHYQWREGDAIRSKTERA</sequence>
<dbReference type="EMBL" id="AOIA01000129">
    <property type="protein sequence ID" value="ELY55170.1"/>
    <property type="molecule type" value="Genomic_DNA"/>
</dbReference>
<dbReference type="Proteomes" id="UP000011531">
    <property type="component" value="Unassembled WGS sequence"/>
</dbReference>
<dbReference type="OrthoDB" id="204292at2157"/>
<protein>
    <submittedName>
        <fullName evidence="1">Uncharacterized protein</fullName>
    </submittedName>
</protein>
<name>L9X0C5_9EURY</name>
<dbReference type="RefSeq" id="WP_008425247.1">
    <property type="nucleotide sequence ID" value="NZ_AOIA01000129.1"/>
</dbReference>
<evidence type="ECO:0000313" key="2">
    <source>
        <dbReference type="Proteomes" id="UP000011531"/>
    </source>
</evidence>
<dbReference type="AlphaFoldDB" id="L9X0C5"/>
<reference evidence="1 2" key="1">
    <citation type="journal article" date="2014" name="PLoS Genet.">
        <title>Phylogenetically driven sequencing of extremely halophilic archaea reveals strategies for static and dynamic osmo-response.</title>
        <authorList>
            <person name="Becker E.A."/>
            <person name="Seitzer P.M."/>
            <person name="Tritt A."/>
            <person name="Larsen D."/>
            <person name="Krusor M."/>
            <person name="Yao A.I."/>
            <person name="Wu D."/>
            <person name="Madern D."/>
            <person name="Eisen J.A."/>
            <person name="Darling A.E."/>
            <person name="Facciotti M.T."/>
        </authorList>
    </citation>
    <scope>NUCLEOTIDE SEQUENCE [LARGE SCALE GENOMIC DNA]</scope>
    <source>
        <strain evidence="1 2">DSM 18795</strain>
    </source>
</reference>
<gene>
    <name evidence="1" type="ORF">C492_15991</name>
</gene>
<evidence type="ECO:0000313" key="1">
    <source>
        <dbReference type="EMBL" id="ELY55170.1"/>
    </source>
</evidence>
<accession>L9X0C5</accession>
<comment type="caution">
    <text evidence="1">The sequence shown here is derived from an EMBL/GenBank/DDBJ whole genome shotgun (WGS) entry which is preliminary data.</text>
</comment>
<keyword evidence="2" id="KW-1185">Reference proteome</keyword>
<organism evidence="1 2">
    <name type="scientific">Natronococcus jeotgali DSM 18795</name>
    <dbReference type="NCBI Taxonomy" id="1227498"/>
    <lineage>
        <taxon>Archaea</taxon>
        <taxon>Methanobacteriati</taxon>
        <taxon>Methanobacteriota</taxon>
        <taxon>Stenosarchaea group</taxon>
        <taxon>Halobacteria</taxon>
        <taxon>Halobacteriales</taxon>
        <taxon>Natrialbaceae</taxon>
        <taxon>Natronococcus</taxon>
    </lineage>
</organism>
<proteinExistence type="predicted"/>